<organism evidence="1 2">
    <name type="scientific">Ehrlichia chaffeensis (strain ATCC CRL-10679 / Arkansas)</name>
    <dbReference type="NCBI Taxonomy" id="205920"/>
    <lineage>
        <taxon>Bacteria</taxon>
        <taxon>Pseudomonadati</taxon>
        <taxon>Pseudomonadota</taxon>
        <taxon>Alphaproteobacteria</taxon>
        <taxon>Rickettsiales</taxon>
        <taxon>Anaplasmataceae</taxon>
        <taxon>Ehrlichia</taxon>
    </lineage>
</organism>
<dbReference type="AlphaFoldDB" id="Q2GF47"/>
<dbReference type="EMBL" id="CP000236">
    <property type="protein sequence ID" value="ABD44880.1"/>
    <property type="molecule type" value="Genomic_DNA"/>
</dbReference>
<sequence>MGFIMNTDYDFCQVDFLIQQNGHSNIDVYHGKLHINAQGDEYYASGDIANDVTGDKGVINIINHGTNGVYGDVYCGKCDLQITLEHHDPATDIKNVTSINKTFLISILSGFDACLLVDEHNLLLTDPSKGAGVNDEPVVSILLHNGTDANMIRDSFNKDYKIFQDEGKTYKYVYVDQERMASIEK</sequence>
<protein>
    <submittedName>
        <fullName evidence="1">Uncharacterized protein</fullName>
    </submittedName>
</protein>
<gene>
    <name evidence="1" type="ordered locus">ECH_1152</name>
</gene>
<name>Q2GF47_EHRCR</name>
<dbReference type="Proteomes" id="UP000008320">
    <property type="component" value="Chromosome"/>
</dbReference>
<keyword evidence="2" id="KW-1185">Reference proteome</keyword>
<proteinExistence type="predicted"/>
<dbReference type="HOGENOM" id="CLU_125881_0_0_5"/>
<evidence type="ECO:0000313" key="2">
    <source>
        <dbReference type="Proteomes" id="UP000008320"/>
    </source>
</evidence>
<evidence type="ECO:0000313" key="1">
    <source>
        <dbReference type="EMBL" id="ABD44880.1"/>
    </source>
</evidence>
<dbReference type="KEGG" id="ech:ECH_1152"/>
<accession>Q2GF47</accession>
<dbReference type="STRING" id="205920.ECH_1152"/>
<reference evidence="1 2" key="1">
    <citation type="journal article" date="2006" name="PLoS Genet.">
        <title>Comparative genomics of emerging human ehrlichiosis agents.</title>
        <authorList>
            <person name="Dunning Hotopp J.C."/>
            <person name="Lin M."/>
            <person name="Madupu R."/>
            <person name="Crabtree J."/>
            <person name="Angiuoli S.V."/>
            <person name="Eisen J.A."/>
            <person name="Seshadri R."/>
            <person name="Ren Q."/>
            <person name="Wu M."/>
            <person name="Utterback T.R."/>
            <person name="Smith S."/>
            <person name="Lewis M."/>
            <person name="Khouri H."/>
            <person name="Zhang C."/>
            <person name="Niu H."/>
            <person name="Lin Q."/>
            <person name="Ohashi N."/>
            <person name="Zhi N."/>
            <person name="Nelson W."/>
            <person name="Brinkac L.M."/>
            <person name="Dodson R.J."/>
            <person name="Rosovitz M.J."/>
            <person name="Sundaram J."/>
            <person name="Daugherty S.C."/>
            <person name="Davidsen T."/>
            <person name="Durkin A.S."/>
            <person name="Gwinn M."/>
            <person name="Haft D.H."/>
            <person name="Selengut J.D."/>
            <person name="Sullivan S.A."/>
            <person name="Zafar N."/>
            <person name="Zhou L."/>
            <person name="Benahmed F."/>
            <person name="Forberger H."/>
            <person name="Halpin R."/>
            <person name="Mulligan S."/>
            <person name="Robinson J."/>
            <person name="White O."/>
            <person name="Rikihisa Y."/>
            <person name="Tettelin H."/>
        </authorList>
    </citation>
    <scope>NUCLEOTIDE SEQUENCE [LARGE SCALE GENOMIC DNA]</scope>
    <source>
        <strain evidence="2">ATCC CRL-10679 / Arkansas</strain>
    </source>
</reference>